<dbReference type="RefSeq" id="WP_190266368.1">
    <property type="nucleotide sequence ID" value="NZ_BAABAD010000005.1"/>
</dbReference>
<sequence length="306" mass="32210">MSRFAVNKASGGGRQRVSRRRHGHRHRGRRILGVGIVGVVVVALVLLLTDTVAAMRTEHDLSRALLASPRVTYEPEVTISGFPFLTHARADDFGGAVITARGVAVTCPSPAGCRAELGATLGRWSTPDAFDIESGDVLHTASVDAYTRLDSVNLGRMLGILDLTVNTPAPEDKAGGGGPGDGLLRRTSGVLLTGTVPLPPIPTGTRIPPSASAYPGPKVKVSVAVDLSVVDGRLRISATDFYRGPEEHVDADVADDLRGYVLSRFTATLPPMPLPWQTTPTEAHSEGSDVLLTGTRGATDLVPSDF</sequence>
<comment type="caution">
    <text evidence="3">The sequence shown here is derived from an EMBL/GenBank/DDBJ whole genome shotgun (WGS) entry which is preliminary data.</text>
</comment>
<proteinExistence type="predicted"/>
<dbReference type="Proteomes" id="UP000602395">
    <property type="component" value="Unassembled WGS sequence"/>
</dbReference>
<accession>A0ABR7W9C1</accession>
<protein>
    <submittedName>
        <fullName evidence="3">DUF2993 domain-containing protein</fullName>
    </submittedName>
</protein>
<evidence type="ECO:0000313" key="4">
    <source>
        <dbReference type="Proteomes" id="UP000602395"/>
    </source>
</evidence>
<dbReference type="InterPro" id="IPR021373">
    <property type="entry name" value="DUF2993"/>
</dbReference>
<gene>
    <name evidence="3" type="ORF">IDF66_07375</name>
</gene>
<feature type="region of interest" description="Disordered" evidence="1">
    <location>
        <begin position="1"/>
        <end position="26"/>
    </location>
</feature>
<dbReference type="EMBL" id="JACWMS010000002">
    <property type="protein sequence ID" value="MBD1319402.1"/>
    <property type="molecule type" value="Genomic_DNA"/>
</dbReference>
<feature type="compositionally biased region" description="Basic residues" evidence="1">
    <location>
        <begin position="16"/>
        <end position="26"/>
    </location>
</feature>
<keyword evidence="4" id="KW-1185">Reference proteome</keyword>
<name>A0ABR7W9C1_9ACTN</name>
<keyword evidence="2" id="KW-0472">Membrane</keyword>
<feature type="transmembrane region" description="Helical" evidence="2">
    <location>
        <begin position="31"/>
        <end position="49"/>
    </location>
</feature>
<organism evidence="3 4">
    <name type="scientific">Gordonia hankookensis</name>
    <dbReference type="NCBI Taxonomy" id="589403"/>
    <lineage>
        <taxon>Bacteria</taxon>
        <taxon>Bacillati</taxon>
        <taxon>Actinomycetota</taxon>
        <taxon>Actinomycetes</taxon>
        <taxon>Mycobacteriales</taxon>
        <taxon>Gordoniaceae</taxon>
        <taxon>Gordonia</taxon>
    </lineage>
</organism>
<keyword evidence="2" id="KW-1133">Transmembrane helix</keyword>
<evidence type="ECO:0000256" key="1">
    <source>
        <dbReference type="SAM" id="MobiDB-lite"/>
    </source>
</evidence>
<evidence type="ECO:0000313" key="3">
    <source>
        <dbReference type="EMBL" id="MBD1319402.1"/>
    </source>
</evidence>
<dbReference type="Pfam" id="PF11209">
    <property type="entry name" value="LmeA"/>
    <property type="match status" value="1"/>
</dbReference>
<keyword evidence="2" id="KW-0812">Transmembrane</keyword>
<reference evidence="3 4" key="1">
    <citation type="submission" date="2020-09" db="EMBL/GenBank/DDBJ databases">
        <title>Novel species in genus Gordonia.</title>
        <authorList>
            <person name="Zhang G."/>
        </authorList>
    </citation>
    <scope>NUCLEOTIDE SEQUENCE [LARGE SCALE GENOMIC DNA]</scope>
    <source>
        <strain evidence="3 4">ON-33</strain>
    </source>
</reference>
<evidence type="ECO:0000256" key="2">
    <source>
        <dbReference type="SAM" id="Phobius"/>
    </source>
</evidence>